<name>A0ABT8CEB3_9BACT</name>
<keyword evidence="1" id="KW-0812">Transmembrane</keyword>
<reference evidence="3" key="1">
    <citation type="journal article" date="2019" name="Int. J. Syst. Evol. Microbiol.">
        <title>The Global Catalogue of Microorganisms (GCM) 10K type strain sequencing project: providing services to taxonomists for standard genome sequencing and annotation.</title>
        <authorList>
            <consortium name="The Broad Institute Genomics Platform"/>
            <consortium name="The Broad Institute Genome Sequencing Center for Infectious Disease"/>
            <person name="Wu L."/>
            <person name="Ma J."/>
        </authorList>
    </citation>
    <scope>NUCLEOTIDE SEQUENCE [LARGE SCALE GENOMIC DNA]</scope>
    <source>
        <strain evidence="3">CECT 7706</strain>
    </source>
</reference>
<feature type="transmembrane region" description="Helical" evidence="1">
    <location>
        <begin position="113"/>
        <end position="137"/>
    </location>
</feature>
<sequence>MIDLIKHQYKTSPTWIMLMTVVVAVLFPIVVHLGPPVQGSPLGAILLPMFYVPLVALILIDKVPALVAAALSPTLNFLISGNEQWSLLILLSLELIVFTLVISDLFSRKISFWAVVPGILLAKLAGAGLIMAFGLLPLSPVNYFIQSLYTGLPGILILLVLSFLLKVNTEKERML</sequence>
<evidence type="ECO:0000313" key="2">
    <source>
        <dbReference type="EMBL" id="MDN3690402.1"/>
    </source>
</evidence>
<evidence type="ECO:0008006" key="4">
    <source>
        <dbReference type="Google" id="ProtNLM"/>
    </source>
</evidence>
<comment type="caution">
    <text evidence="2">The sequence shown here is derived from an EMBL/GenBank/DDBJ whole genome shotgun (WGS) entry which is preliminary data.</text>
</comment>
<accession>A0ABT8CEB3</accession>
<feature type="transmembrane region" description="Helical" evidence="1">
    <location>
        <begin position="85"/>
        <end position="106"/>
    </location>
</feature>
<keyword evidence="3" id="KW-1185">Reference proteome</keyword>
<evidence type="ECO:0000313" key="3">
    <source>
        <dbReference type="Proteomes" id="UP001236663"/>
    </source>
</evidence>
<proteinExistence type="predicted"/>
<feature type="transmembrane region" description="Helical" evidence="1">
    <location>
        <begin position="143"/>
        <end position="165"/>
    </location>
</feature>
<dbReference type="Proteomes" id="UP001236663">
    <property type="component" value="Unassembled WGS sequence"/>
</dbReference>
<protein>
    <recommendedName>
        <fullName evidence="4">ECF transporter S component</fullName>
    </recommendedName>
</protein>
<organism evidence="2 3">
    <name type="scientific">Cyclobacterium jeungdonense</name>
    <dbReference type="NCBI Taxonomy" id="708087"/>
    <lineage>
        <taxon>Bacteria</taxon>
        <taxon>Pseudomonadati</taxon>
        <taxon>Bacteroidota</taxon>
        <taxon>Cytophagia</taxon>
        <taxon>Cytophagales</taxon>
        <taxon>Cyclobacteriaceae</taxon>
        <taxon>Cyclobacterium</taxon>
    </lineage>
</organism>
<keyword evidence="1" id="KW-0472">Membrane</keyword>
<gene>
    <name evidence="2" type="ORF">QWZ15_21460</name>
</gene>
<dbReference type="EMBL" id="JAUFQS010000047">
    <property type="protein sequence ID" value="MDN3690402.1"/>
    <property type="molecule type" value="Genomic_DNA"/>
</dbReference>
<evidence type="ECO:0000256" key="1">
    <source>
        <dbReference type="SAM" id="Phobius"/>
    </source>
</evidence>
<feature type="transmembrane region" description="Helical" evidence="1">
    <location>
        <begin position="15"/>
        <end position="33"/>
    </location>
</feature>
<dbReference type="RefSeq" id="WP_163383108.1">
    <property type="nucleotide sequence ID" value="NZ_JAUFQS010000047.1"/>
</dbReference>
<feature type="transmembrane region" description="Helical" evidence="1">
    <location>
        <begin position="45"/>
        <end position="65"/>
    </location>
</feature>
<keyword evidence="1" id="KW-1133">Transmembrane helix</keyword>